<feature type="domain" description="DUF642" evidence="14">
    <location>
        <begin position="191"/>
        <end position="358"/>
    </location>
</feature>
<evidence type="ECO:0000256" key="2">
    <source>
        <dbReference type="ARBA" id="ARBA00004191"/>
    </source>
</evidence>
<dbReference type="PROSITE" id="PS51418">
    <property type="entry name" value="RAN"/>
    <property type="match status" value="1"/>
</dbReference>
<dbReference type="OrthoDB" id="2121543at2759"/>
<dbReference type="InterPro" id="IPR001806">
    <property type="entry name" value="Small_GTPase"/>
</dbReference>
<dbReference type="GO" id="GO:0005525">
    <property type="term" value="F:GTP binding"/>
    <property type="evidence" value="ECO:0007669"/>
    <property type="project" value="UniProtKB-KW"/>
</dbReference>
<dbReference type="InterPro" id="IPR027417">
    <property type="entry name" value="P-loop_NTPase"/>
</dbReference>
<dbReference type="InterPro" id="IPR052437">
    <property type="entry name" value="Pectin_Meth_Modulator"/>
</dbReference>
<dbReference type="SMART" id="SM00173">
    <property type="entry name" value="RAS"/>
    <property type="match status" value="1"/>
</dbReference>
<dbReference type="GO" id="GO:0006606">
    <property type="term" value="P:protein import into nucleus"/>
    <property type="evidence" value="ECO:0007669"/>
    <property type="project" value="UniProtKB-ARBA"/>
</dbReference>
<dbReference type="NCBIfam" id="TIGR00231">
    <property type="entry name" value="small_GTP"/>
    <property type="match status" value="1"/>
</dbReference>
<evidence type="ECO:0000256" key="10">
    <source>
        <dbReference type="ARBA" id="ARBA00023134"/>
    </source>
</evidence>
<evidence type="ECO:0000256" key="6">
    <source>
        <dbReference type="ARBA" id="ARBA00022525"/>
    </source>
</evidence>
<accession>A0A830BZM5</accession>
<dbReference type="InterPro" id="IPR006946">
    <property type="entry name" value="DGR2-like_dom"/>
</dbReference>
<sequence>MPLGQTTKSVDGAGIWVGLLPNGNFEYGPKPTQMKGTRVLGPHAIPSWELSGFIEYIKSGHKQGDMLLVVPEGASAVRLGDEASIKTKVKVTNGMSYSLSFSAARTCAQEEKLNVSIWPNSEPKDWGILPIQTVYSSDGWDSYSWGFLAQSNEIEITIHNPGKEKDPACGPLIDSVALKALRAPIRQRGNMLKNGNFEEGPYIFPKTSWGVLIPPNIEDDHSPLPGWIIGSLKAVKYIDSDHYGVTEGKRAVELVAGRESVIAQIVRTDPKRIYELVFSVGDAKNSCEGAMMVEVSAGRYKVQVPYESKGDGGFKRAKLRFKNASSSRTTIRFLSLNYHIKSDNSGSLCGPVIDDVRLALPNQPAVDYPSFKLVLVGDGGTGKTTFVKRHLTGEFEKKYEPTIGVEVHPLDFTTNYGKIRFYCWDTAGQEKFGGLRDARSTYKNVPTWYRDLCRVCDNIPIVICGNKIDVKNRQVKAKQVTFHRKKNLQYFEISAKSNYNYEKPFLYLARKLAGVADLKLVEQLALAPPEVQFDMVEQKKQEEELKNAMNLPLPGEDDDFTG</sequence>
<gene>
    <name evidence="15" type="ORF">PHJA_001188700</name>
</gene>
<evidence type="ECO:0000256" key="11">
    <source>
        <dbReference type="ARBA" id="ARBA00023180"/>
    </source>
</evidence>
<keyword evidence="10" id="KW-0342">GTP-binding</keyword>
<evidence type="ECO:0000256" key="13">
    <source>
        <dbReference type="ARBA" id="ARBA00024659"/>
    </source>
</evidence>
<reference evidence="15" key="1">
    <citation type="submission" date="2020-07" db="EMBL/GenBank/DDBJ databases">
        <title>Ethylene signaling mediates host invasion by parasitic plants.</title>
        <authorList>
            <person name="Yoshida S."/>
        </authorList>
    </citation>
    <scope>NUCLEOTIDE SEQUENCE</scope>
    <source>
        <strain evidence="15">Okayama</strain>
    </source>
</reference>
<proteinExistence type="inferred from homology"/>
<dbReference type="CDD" id="cd00877">
    <property type="entry name" value="Ran"/>
    <property type="match status" value="1"/>
</dbReference>
<dbReference type="FunFam" id="3.40.50.300:FF:000369">
    <property type="entry name" value="GTP-binding nuclear protein"/>
    <property type="match status" value="1"/>
</dbReference>
<dbReference type="FunFam" id="2.60.120.260:FF:000031">
    <property type="entry name" value="DUF642 family protein"/>
    <property type="match status" value="1"/>
</dbReference>
<name>A0A830BZM5_9LAMI</name>
<dbReference type="PRINTS" id="PR00449">
    <property type="entry name" value="RASTRNSFRMNG"/>
</dbReference>
<dbReference type="SMART" id="SM00176">
    <property type="entry name" value="RAN"/>
    <property type="match status" value="1"/>
</dbReference>
<evidence type="ECO:0000256" key="5">
    <source>
        <dbReference type="ARBA" id="ARBA00022512"/>
    </source>
</evidence>
<keyword evidence="4" id="KW-0813">Transport</keyword>
<dbReference type="InterPro" id="IPR005225">
    <property type="entry name" value="Small_GTP-bd"/>
</dbReference>
<keyword evidence="6" id="KW-0964">Secreted</keyword>
<evidence type="ECO:0000313" key="15">
    <source>
        <dbReference type="EMBL" id="GFP90448.1"/>
    </source>
</evidence>
<dbReference type="SUPFAM" id="SSF52540">
    <property type="entry name" value="P-loop containing nucleoside triphosphate hydrolases"/>
    <property type="match status" value="1"/>
</dbReference>
<keyword evidence="9" id="KW-0653">Protein transport</keyword>
<dbReference type="GO" id="GO:0005634">
    <property type="term" value="C:nucleus"/>
    <property type="evidence" value="ECO:0007669"/>
    <property type="project" value="UniProtKB-SubCell"/>
</dbReference>
<dbReference type="SMART" id="SM00174">
    <property type="entry name" value="RHO"/>
    <property type="match status" value="1"/>
</dbReference>
<comment type="subcellular location">
    <subcellularLocation>
        <location evidence="1">Nucleus</location>
    </subcellularLocation>
    <subcellularLocation>
        <location evidence="2">Secreted</location>
        <location evidence="2">Cell wall</location>
    </subcellularLocation>
</comment>
<feature type="domain" description="DUF642" evidence="14">
    <location>
        <begin position="18"/>
        <end position="179"/>
    </location>
</feature>
<dbReference type="PROSITE" id="PS51419">
    <property type="entry name" value="RAB"/>
    <property type="match status" value="1"/>
</dbReference>
<evidence type="ECO:0000256" key="1">
    <source>
        <dbReference type="ARBA" id="ARBA00004123"/>
    </source>
</evidence>
<evidence type="ECO:0000256" key="8">
    <source>
        <dbReference type="ARBA" id="ARBA00022741"/>
    </source>
</evidence>
<dbReference type="PANTHER" id="PTHR31265">
    <property type="entry name" value="OS02G0527500 PROTEIN-RELATED"/>
    <property type="match status" value="1"/>
</dbReference>
<dbReference type="Pfam" id="PF00071">
    <property type="entry name" value="Ras"/>
    <property type="match status" value="1"/>
</dbReference>
<evidence type="ECO:0000256" key="7">
    <source>
        <dbReference type="ARBA" id="ARBA00022729"/>
    </source>
</evidence>
<keyword evidence="12" id="KW-0539">Nucleus</keyword>
<comment type="caution">
    <text evidence="15">The sequence shown here is derived from an EMBL/GenBank/DDBJ whole genome shotgun (WGS) entry which is preliminary data.</text>
</comment>
<evidence type="ECO:0000256" key="3">
    <source>
        <dbReference type="ARBA" id="ARBA00008028"/>
    </source>
</evidence>
<comment type="similarity">
    <text evidence="3">Belongs to the small GTPase superfamily. Ran family.</text>
</comment>
<dbReference type="EMBL" id="BMAC01000218">
    <property type="protein sequence ID" value="GFP90448.1"/>
    <property type="molecule type" value="Genomic_DNA"/>
</dbReference>
<dbReference type="Gene3D" id="2.60.120.260">
    <property type="entry name" value="Galactose-binding domain-like"/>
    <property type="match status" value="1"/>
</dbReference>
<comment type="function">
    <text evidence="13">GTP-binding protein involved in nucleocytoplasmic transport. Required for the import of protein into the nucleus and also for RNA export. Involved in chromatin condensation and control of cell cycle.</text>
</comment>
<evidence type="ECO:0000256" key="9">
    <source>
        <dbReference type="ARBA" id="ARBA00022927"/>
    </source>
</evidence>
<keyword evidence="11" id="KW-0325">Glycoprotein</keyword>
<dbReference type="Pfam" id="PF04862">
    <property type="entry name" value="DUF642"/>
    <property type="match status" value="2"/>
</dbReference>
<keyword evidence="5" id="KW-0134">Cell wall</keyword>
<evidence type="ECO:0000256" key="4">
    <source>
        <dbReference type="ARBA" id="ARBA00022448"/>
    </source>
</evidence>
<keyword evidence="8" id="KW-0547">Nucleotide-binding</keyword>
<evidence type="ECO:0000259" key="14">
    <source>
        <dbReference type="Pfam" id="PF04862"/>
    </source>
</evidence>
<keyword evidence="16" id="KW-1185">Reference proteome</keyword>
<organism evidence="15 16">
    <name type="scientific">Phtheirospermum japonicum</name>
    <dbReference type="NCBI Taxonomy" id="374723"/>
    <lineage>
        <taxon>Eukaryota</taxon>
        <taxon>Viridiplantae</taxon>
        <taxon>Streptophyta</taxon>
        <taxon>Embryophyta</taxon>
        <taxon>Tracheophyta</taxon>
        <taxon>Spermatophyta</taxon>
        <taxon>Magnoliopsida</taxon>
        <taxon>eudicotyledons</taxon>
        <taxon>Gunneridae</taxon>
        <taxon>Pentapetalae</taxon>
        <taxon>asterids</taxon>
        <taxon>lamiids</taxon>
        <taxon>Lamiales</taxon>
        <taxon>Orobanchaceae</taxon>
        <taxon>Orobanchaceae incertae sedis</taxon>
        <taxon>Phtheirospermum</taxon>
    </lineage>
</organism>
<dbReference type="SMART" id="SM00175">
    <property type="entry name" value="RAB"/>
    <property type="match status" value="1"/>
</dbReference>
<dbReference type="GO" id="GO:0003924">
    <property type="term" value="F:GTPase activity"/>
    <property type="evidence" value="ECO:0007669"/>
    <property type="project" value="InterPro"/>
</dbReference>
<dbReference type="Proteomes" id="UP000653305">
    <property type="component" value="Unassembled WGS sequence"/>
</dbReference>
<protein>
    <submittedName>
        <fullName evidence="15">GTP-binding nuclear protein Ran-3</fullName>
    </submittedName>
</protein>
<dbReference type="Gene3D" id="3.40.50.300">
    <property type="entry name" value="P-loop containing nucleotide triphosphate hydrolases"/>
    <property type="match status" value="2"/>
</dbReference>
<keyword evidence="7" id="KW-0732">Signal</keyword>
<dbReference type="PANTHER" id="PTHR31265:SF61">
    <property type="entry name" value="PROTEIN DUF642 L-GALACTONO-1,4-LACTONE-RESPONSIVE GENE 1"/>
    <property type="match status" value="1"/>
</dbReference>
<evidence type="ECO:0000313" key="16">
    <source>
        <dbReference type="Proteomes" id="UP000653305"/>
    </source>
</evidence>
<evidence type="ECO:0000256" key="12">
    <source>
        <dbReference type="ARBA" id="ARBA00023242"/>
    </source>
</evidence>
<dbReference type="InterPro" id="IPR002041">
    <property type="entry name" value="Ran_GTPase"/>
</dbReference>
<dbReference type="AlphaFoldDB" id="A0A830BZM5"/>